<keyword evidence="1" id="KW-1133">Transmembrane helix</keyword>
<evidence type="ECO:0000256" key="1">
    <source>
        <dbReference type="SAM" id="Phobius"/>
    </source>
</evidence>
<dbReference type="RefSeq" id="WP_194694500.1">
    <property type="nucleotide sequence ID" value="NZ_JADKPO010000001.1"/>
</dbReference>
<sequence length="159" mass="17520">MSGAARFWWRWLGATAFLLGVVMGVLALNGSTWHFWPLVLLVAFTTAVLALVNVGTVNESPDWTVDSVQALGPAGQDSRLGMYARAISGHLDARVADHTLRDRLADLADRRLRQRHGLALADPAALRLLGEEAFGVLTGPPRRLSRDEIQRCVRRIEEL</sequence>
<protein>
    <submittedName>
        <fullName evidence="2">Uncharacterized protein</fullName>
    </submittedName>
</protein>
<name>A0A930YN87_9ACTN</name>
<evidence type="ECO:0000313" key="3">
    <source>
        <dbReference type="Proteomes" id="UP000660668"/>
    </source>
</evidence>
<reference evidence="2" key="1">
    <citation type="submission" date="2020-11" db="EMBL/GenBank/DDBJ databases">
        <title>Nocardioides cynanchi sp. nov., isolated from soil of rhizosphere of Cynanchum wilfordii.</title>
        <authorList>
            <person name="Lee J.-S."/>
            <person name="Suh M.K."/>
            <person name="Kim J.-S."/>
        </authorList>
    </citation>
    <scope>NUCLEOTIDE SEQUENCE</scope>
    <source>
        <strain evidence="2">KCTC 19276</strain>
    </source>
</reference>
<evidence type="ECO:0000313" key="2">
    <source>
        <dbReference type="EMBL" id="MBF4766365.1"/>
    </source>
</evidence>
<dbReference type="EMBL" id="JADKPO010000001">
    <property type="protein sequence ID" value="MBF4766365.1"/>
    <property type="molecule type" value="Genomic_DNA"/>
</dbReference>
<accession>A0A930YN87</accession>
<keyword evidence="1" id="KW-0812">Transmembrane</keyword>
<organism evidence="2 3">
    <name type="scientific">Nocardioides agariphilus</name>
    <dbReference type="NCBI Taxonomy" id="433664"/>
    <lineage>
        <taxon>Bacteria</taxon>
        <taxon>Bacillati</taxon>
        <taxon>Actinomycetota</taxon>
        <taxon>Actinomycetes</taxon>
        <taxon>Propionibacteriales</taxon>
        <taxon>Nocardioidaceae</taxon>
        <taxon>Nocardioides</taxon>
    </lineage>
</organism>
<feature type="transmembrane region" description="Helical" evidence="1">
    <location>
        <begin position="34"/>
        <end position="54"/>
    </location>
</feature>
<proteinExistence type="predicted"/>
<gene>
    <name evidence="2" type="ORF">ISU10_01130</name>
</gene>
<dbReference type="AlphaFoldDB" id="A0A930YN87"/>
<dbReference type="Proteomes" id="UP000660668">
    <property type="component" value="Unassembled WGS sequence"/>
</dbReference>
<feature type="transmembrane region" description="Helical" evidence="1">
    <location>
        <begin position="7"/>
        <end position="28"/>
    </location>
</feature>
<comment type="caution">
    <text evidence="2">The sequence shown here is derived from an EMBL/GenBank/DDBJ whole genome shotgun (WGS) entry which is preliminary data.</text>
</comment>
<keyword evidence="1" id="KW-0472">Membrane</keyword>
<keyword evidence="3" id="KW-1185">Reference proteome</keyword>